<evidence type="ECO:0000256" key="7">
    <source>
        <dbReference type="ARBA" id="ARBA00023033"/>
    </source>
</evidence>
<evidence type="ECO:0000256" key="2">
    <source>
        <dbReference type="ARBA" id="ARBA00004749"/>
    </source>
</evidence>
<evidence type="ECO:0000256" key="6">
    <source>
        <dbReference type="ARBA" id="ARBA00023002"/>
    </source>
</evidence>
<dbReference type="UniPathway" id="UPA00232"/>
<proteinExistence type="inferred from homology"/>
<feature type="domain" description="FAD-binding" evidence="8">
    <location>
        <begin position="3"/>
        <end position="332"/>
    </location>
</feature>
<evidence type="ECO:0000256" key="1">
    <source>
        <dbReference type="ARBA" id="ARBA00001974"/>
    </source>
</evidence>
<dbReference type="AlphaFoldDB" id="A0A432ZBJ5"/>
<keyword evidence="5" id="KW-0274">FAD</keyword>
<dbReference type="Gene3D" id="3.50.50.60">
    <property type="entry name" value="FAD/NAD(P)-binding domain"/>
    <property type="match status" value="2"/>
</dbReference>
<dbReference type="InterPro" id="IPR051205">
    <property type="entry name" value="UbiH/COQ6_monooxygenase"/>
</dbReference>
<evidence type="ECO:0000256" key="5">
    <source>
        <dbReference type="ARBA" id="ARBA00022827"/>
    </source>
</evidence>
<reference evidence="9 10" key="1">
    <citation type="journal article" date="2011" name="Front. Microbiol.">
        <title>Genomic signatures of strain selection and enhancement in Bacillus atrophaeus var. globigii, a historical biowarfare simulant.</title>
        <authorList>
            <person name="Gibbons H.S."/>
            <person name="Broomall S.M."/>
            <person name="McNew L.A."/>
            <person name="Daligault H."/>
            <person name="Chapman C."/>
            <person name="Bruce D."/>
            <person name="Karavis M."/>
            <person name="Krepps M."/>
            <person name="McGregor P.A."/>
            <person name="Hong C."/>
            <person name="Park K.H."/>
            <person name="Akmal A."/>
            <person name="Feldman A."/>
            <person name="Lin J.S."/>
            <person name="Chang W.E."/>
            <person name="Higgs B.W."/>
            <person name="Demirev P."/>
            <person name="Lindquist J."/>
            <person name="Liem A."/>
            <person name="Fochler E."/>
            <person name="Read T.D."/>
            <person name="Tapia R."/>
            <person name="Johnson S."/>
            <person name="Bishop-Lilly K.A."/>
            <person name="Detter C."/>
            <person name="Han C."/>
            <person name="Sozhamannan S."/>
            <person name="Rosenzweig C.N."/>
            <person name="Skowronski E.W."/>
        </authorList>
    </citation>
    <scope>NUCLEOTIDE SEQUENCE [LARGE SCALE GENOMIC DNA]</scope>
    <source>
        <strain evidence="9 10">CL-SP19</strain>
    </source>
</reference>
<dbReference type="InterPro" id="IPR011295">
    <property type="entry name" value="UbiH"/>
</dbReference>
<comment type="caution">
    <text evidence="9">The sequence shown here is derived from an EMBL/GenBank/DDBJ whole genome shotgun (WGS) entry which is preliminary data.</text>
</comment>
<dbReference type="OrthoDB" id="9769565at2"/>
<dbReference type="InterPro" id="IPR010971">
    <property type="entry name" value="UbiH/COQ6"/>
</dbReference>
<accession>A0A432ZBJ5</accession>
<dbReference type="Proteomes" id="UP000287908">
    <property type="component" value="Unassembled WGS sequence"/>
</dbReference>
<gene>
    <name evidence="9" type="ORF">CWI81_10100</name>
</gene>
<evidence type="ECO:0000313" key="9">
    <source>
        <dbReference type="EMBL" id="RUO75315.1"/>
    </source>
</evidence>
<dbReference type="InterPro" id="IPR036188">
    <property type="entry name" value="FAD/NAD-bd_sf"/>
</dbReference>
<dbReference type="NCBIfam" id="TIGR01988">
    <property type="entry name" value="Ubi-OHases"/>
    <property type="match status" value="1"/>
</dbReference>
<dbReference type="GO" id="GO:0006744">
    <property type="term" value="P:ubiquinone biosynthetic process"/>
    <property type="evidence" value="ECO:0007669"/>
    <property type="project" value="UniProtKB-UniPathway"/>
</dbReference>
<dbReference type="PRINTS" id="PR00420">
    <property type="entry name" value="RNGMNOXGNASE"/>
</dbReference>
<dbReference type="NCBIfam" id="TIGR01984">
    <property type="entry name" value="UbiH"/>
    <property type="match status" value="1"/>
</dbReference>
<dbReference type="EMBL" id="PIQF01000003">
    <property type="protein sequence ID" value="RUO75315.1"/>
    <property type="molecule type" value="Genomic_DNA"/>
</dbReference>
<organism evidence="9 10">
    <name type="scientific">Idiomarina seosinensis</name>
    <dbReference type="NCBI Taxonomy" id="281739"/>
    <lineage>
        <taxon>Bacteria</taxon>
        <taxon>Pseudomonadati</taxon>
        <taxon>Pseudomonadota</taxon>
        <taxon>Gammaproteobacteria</taxon>
        <taxon>Alteromonadales</taxon>
        <taxon>Idiomarinaceae</taxon>
        <taxon>Idiomarina</taxon>
    </lineage>
</organism>
<keyword evidence="7" id="KW-0503">Monooxygenase</keyword>
<dbReference type="NCBIfam" id="NF004356">
    <property type="entry name" value="PRK05732.1"/>
    <property type="match status" value="1"/>
</dbReference>
<dbReference type="PANTHER" id="PTHR43876">
    <property type="entry name" value="UBIQUINONE BIOSYNTHESIS MONOOXYGENASE COQ6, MITOCHONDRIAL"/>
    <property type="match status" value="1"/>
</dbReference>
<dbReference type="PANTHER" id="PTHR43876:SF8">
    <property type="entry name" value="2-OCTAPRENYL-6-METHOXYPHENOL HYDROXYLASE"/>
    <property type="match status" value="1"/>
</dbReference>
<dbReference type="RefSeq" id="WP_126785188.1">
    <property type="nucleotide sequence ID" value="NZ_PIQF01000003.1"/>
</dbReference>
<evidence type="ECO:0000256" key="4">
    <source>
        <dbReference type="ARBA" id="ARBA00022630"/>
    </source>
</evidence>
<dbReference type="Pfam" id="PF01494">
    <property type="entry name" value="FAD_binding_3"/>
    <property type="match status" value="1"/>
</dbReference>
<sequence length="389" mass="42812">MDAKVVIAGGGLVGALTALMLAKQHPDWPIVVVEPRAEGPPDDKRIIALAAASAKRLTALGVLTDTQQQTPIEHIHISDRGYIGATELHATTQRVDALGVVVPAAALVQTLYQQCQQLSNIEWLSGSRVHEIEQQQDYVQVTTSESRQIKAELLVGADGQNSFVRETLGLPSDIEDYGQIGCIATVTLDRSLAGWAYERFTEDGPIALLPMPNNQASLVWTFNTEQAQDAKNWHDDYFLEACQKAFGYRAGAMRSVSERVFYPLQLRRAKRNIHHRCVIIGNASHALHPIAGQGFNLGLRDVETLTELLQDSSDPGTFPVLSAYQQQRAKDYQSIINLTDLLVRGFSNRYLPMVLPRNLALLGLQHLAPVKSEFARLTMGMKAGGQINE</sequence>
<evidence type="ECO:0000259" key="8">
    <source>
        <dbReference type="Pfam" id="PF01494"/>
    </source>
</evidence>
<dbReference type="GO" id="GO:0008681">
    <property type="term" value="F:2-octaprenyl-6-methoxyphenol hydroxylase activity"/>
    <property type="evidence" value="ECO:0007669"/>
    <property type="project" value="InterPro"/>
</dbReference>
<dbReference type="InterPro" id="IPR018168">
    <property type="entry name" value="Ubi_Hdrlase_CS"/>
</dbReference>
<keyword evidence="10" id="KW-1185">Reference proteome</keyword>
<dbReference type="InterPro" id="IPR002938">
    <property type="entry name" value="FAD-bd"/>
</dbReference>
<comment type="similarity">
    <text evidence="3">Belongs to the UbiH/COQ6 family.</text>
</comment>
<evidence type="ECO:0000256" key="3">
    <source>
        <dbReference type="ARBA" id="ARBA00005349"/>
    </source>
</evidence>
<name>A0A432ZBJ5_9GAMM</name>
<protein>
    <submittedName>
        <fullName evidence="9">2-octaprenyl-6-methoxyphenyl hydroxylase</fullName>
    </submittedName>
</protein>
<dbReference type="GO" id="GO:0071949">
    <property type="term" value="F:FAD binding"/>
    <property type="evidence" value="ECO:0007669"/>
    <property type="project" value="InterPro"/>
</dbReference>
<dbReference type="PROSITE" id="PS01304">
    <property type="entry name" value="UBIH"/>
    <property type="match status" value="1"/>
</dbReference>
<evidence type="ECO:0000313" key="10">
    <source>
        <dbReference type="Proteomes" id="UP000287908"/>
    </source>
</evidence>
<comment type="cofactor">
    <cofactor evidence="1">
        <name>FAD</name>
        <dbReference type="ChEBI" id="CHEBI:57692"/>
    </cofactor>
</comment>
<comment type="pathway">
    <text evidence="2">Cofactor biosynthesis; ubiquinone biosynthesis.</text>
</comment>
<keyword evidence="4" id="KW-0285">Flavoprotein</keyword>
<dbReference type="SUPFAM" id="SSF51905">
    <property type="entry name" value="FAD/NAD(P)-binding domain"/>
    <property type="match status" value="1"/>
</dbReference>
<keyword evidence="6" id="KW-0560">Oxidoreductase</keyword>